<gene>
    <name evidence="2" type="ORF">RN001_010231</name>
</gene>
<accession>A0AAN7SQ84</accession>
<protein>
    <recommendedName>
        <fullName evidence="1">Transcription factor IIIC 90kDa subunit N-terminal domain-containing protein</fullName>
    </recommendedName>
</protein>
<sequence>MCSELKLLTEVALQSKTYTNHGIISSEDFQYCIIVEDGFYILQLCGFMDNFIKTMSFTKQFIKVNKYAISSNLGVNINSFITSLPKNELYEAVLRVDLSEELNDASVVKQQAILAKWSPLGLVDNNNCVLGVLSHTGSVSLFVDTLNEVEYENFIEVTNVSEICVDYVKSKMFGDDFDSLPSNNFAELKRRVDIATSNTFAWSHLISENDKKFCLIIVGQLDGGLIVCRVNSMNLNEVGCECEVIRYYQTGMKRLTAMHWQKANNNNGLLIVGDLEGRTKAISITNIVWDSVEFESETWLWDQLDNIRIEHFKVIVYENNIYVFIVKGTDLLICLINQVGKILDIHPHQIGNLQITGIEHYEKNIILVLTYTGVLKEVRFSCKNDKIHLDHRNIYIDFKWWAYRTHGLIISRNKVFIGVLVSLSKLTNIKKRKDHVRFLIFMNTAKNPLQTLLHNNSNLLTMYWDCLEVLRLNALLQKTLTTDELPQELDYDKLSLVQLKTCFWLAKSSEMMHDKTQLYRKVSVIKFDEVKYILKIKLAIQHAHYLLQCLASGDNLSEFHMQSLDIINMFLKETILDGIIHKLGLGKVTIDELYDVIIVANELQYPPPPKCLWCEEHILFVIVLCVHYLIDFS</sequence>
<keyword evidence="3" id="KW-1185">Reference proteome</keyword>
<comment type="caution">
    <text evidence="2">The sequence shown here is derived from an EMBL/GenBank/DDBJ whole genome shotgun (WGS) entry which is preliminary data.</text>
</comment>
<dbReference type="EMBL" id="JARPUR010000004">
    <property type="protein sequence ID" value="KAK4877725.1"/>
    <property type="molecule type" value="Genomic_DNA"/>
</dbReference>
<dbReference type="PANTHER" id="PTHR15496:SF2">
    <property type="entry name" value="GENERAL TRANSCRIPTION FACTOR 3C POLYPEPTIDE 4"/>
    <property type="match status" value="1"/>
</dbReference>
<dbReference type="GO" id="GO:0004402">
    <property type="term" value="F:histone acetyltransferase activity"/>
    <property type="evidence" value="ECO:0007669"/>
    <property type="project" value="InterPro"/>
</dbReference>
<organism evidence="2 3">
    <name type="scientific">Aquatica leii</name>
    <dbReference type="NCBI Taxonomy" id="1421715"/>
    <lineage>
        <taxon>Eukaryota</taxon>
        <taxon>Metazoa</taxon>
        <taxon>Ecdysozoa</taxon>
        <taxon>Arthropoda</taxon>
        <taxon>Hexapoda</taxon>
        <taxon>Insecta</taxon>
        <taxon>Pterygota</taxon>
        <taxon>Neoptera</taxon>
        <taxon>Endopterygota</taxon>
        <taxon>Coleoptera</taxon>
        <taxon>Polyphaga</taxon>
        <taxon>Elateriformia</taxon>
        <taxon>Elateroidea</taxon>
        <taxon>Lampyridae</taxon>
        <taxon>Luciolinae</taxon>
        <taxon>Aquatica</taxon>
    </lineage>
</organism>
<dbReference type="InterPro" id="IPR024761">
    <property type="entry name" value="TFIIIC_delta_N"/>
</dbReference>
<dbReference type="Pfam" id="PF12657">
    <property type="entry name" value="TFIIIC_delta"/>
    <property type="match status" value="1"/>
</dbReference>
<dbReference type="AlphaFoldDB" id="A0AAN7SQ84"/>
<evidence type="ECO:0000313" key="2">
    <source>
        <dbReference type="EMBL" id="KAK4877725.1"/>
    </source>
</evidence>
<reference evidence="3" key="1">
    <citation type="submission" date="2023-01" db="EMBL/GenBank/DDBJ databases">
        <title>Key to firefly adult light organ development and bioluminescence: homeobox transcription factors regulate luciferase expression and transportation to peroxisome.</title>
        <authorList>
            <person name="Fu X."/>
        </authorList>
    </citation>
    <scope>NUCLEOTIDE SEQUENCE [LARGE SCALE GENOMIC DNA]</scope>
</reference>
<dbReference type="Proteomes" id="UP001353858">
    <property type="component" value="Unassembled WGS sequence"/>
</dbReference>
<dbReference type="GO" id="GO:0000127">
    <property type="term" value="C:transcription factor TFIIIC complex"/>
    <property type="evidence" value="ECO:0007669"/>
    <property type="project" value="InterPro"/>
</dbReference>
<dbReference type="GO" id="GO:0006384">
    <property type="term" value="P:transcription initiation at RNA polymerase III promoter"/>
    <property type="evidence" value="ECO:0007669"/>
    <property type="project" value="InterPro"/>
</dbReference>
<proteinExistence type="predicted"/>
<feature type="domain" description="Transcription factor IIIC 90kDa subunit N-terminal" evidence="1">
    <location>
        <begin position="99"/>
        <end position="334"/>
    </location>
</feature>
<name>A0AAN7SQ84_9COLE</name>
<evidence type="ECO:0000259" key="1">
    <source>
        <dbReference type="Pfam" id="PF12657"/>
    </source>
</evidence>
<dbReference type="InterPro" id="IPR044230">
    <property type="entry name" value="GTF3C4"/>
</dbReference>
<dbReference type="PANTHER" id="PTHR15496">
    <property type="entry name" value="GENERAL TRANSCRIPTION FACTOR 3C POLYPEPTIDE 4 FAMILY"/>
    <property type="match status" value="1"/>
</dbReference>
<evidence type="ECO:0000313" key="3">
    <source>
        <dbReference type="Proteomes" id="UP001353858"/>
    </source>
</evidence>